<protein>
    <recommendedName>
        <fullName evidence="4">YhhN-like protein</fullName>
    </recommendedName>
</protein>
<dbReference type="STRING" id="498292.SAMN05660845_0828"/>
<dbReference type="EMBL" id="FOJT01000002">
    <property type="protein sequence ID" value="SFA89044.1"/>
    <property type="molecule type" value="Genomic_DNA"/>
</dbReference>
<feature type="transmembrane region" description="Helical" evidence="1">
    <location>
        <begin position="147"/>
        <end position="166"/>
    </location>
</feature>
<keyword evidence="3" id="KW-1185">Reference proteome</keyword>
<proteinExistence type="predicted"/>
<gene>
    <name evidence="2" type="ORF">SAMN05660845_0828</name>
</gene>
<evidence type="ECO:0000256" key="1">
    <source>
        <dbReference type="SAM" id="Phobius"/>
    </source>
</evidence>
<feature type="transmembrane region" description="Helical" evidence="1">
    <location>
        <begin position="54"/>
        <end position="73"/>
    </location>
</feature>
<evidence type="ECO:0000313" key="2">
    <source>
        <dbReference type="EMBL" id="SFA89044.1"/>
    </source>
</evidence>
<keyword evidence="1" id="KW-1133">Transmembrane helix</keyword>
<keyword evidence="1" id="KW-0812">Transmembrane</keyword>
<feature type="transmembrane region" description="Helical" evidence="1">
    <location>
        <begin position="30"/>
        <end position="47"/>
    </location>
</feature>
<feature type="transmembrane region" description="Helical" evidence="1">
    <location>
        <begin position="7"/>
        <end position="24"/>
    </location>
</feature>
<accession>A0A1I0WKG5</accession>
<dbReference type="AlphaFoldDB" id="A0A1I0WKG5"/>
<feature type="transmembrane region" description="Helical" evidence="1">
    <location>
        <begin position="114"/>
        <end position="135"/>
    </location>
</feature>
<feature type="transmembrane region" description="Helical" evidence="1">
    <location>
        <begin position="173"/>
        <end position="194"/>
    </location>
</feature>
<organism evidence="2 3">
    <name type="scientific">Flavobacterium swingsii</name>
    <dbReference type="NCBI Taxonomy" id="498292"/>
    <lineage>
        <taxon>Bacteria</taxon>
        <taxon>Pseudomonadati</taxon>
        <taxon>Bacteroidota</taxon>
        <taxon>Flavobacteriia</taxon>
        <taxon>Flavobacteriales</taxon>
        <taxon>Flavobacteriaceae</taxon>
        <taxon>Flavobacterium</taxon>
    </lineage>
</organism>
<dbReference type="Proteomes" id="UP000199604">
    <property type="component" value="Unassembled WGS sequence"/>
</dbReference>
<feature type="transmembrane region" description="Helical" evidence="1">
    <location>
        <begin position="200"/>
        <end position="221"/>
    </location>
</feature>
<evidence type="ECO:0008006" key="4">
    <source>
        <dbReference type="Google" id="ProtNLM"/>
    </source>
</evidence>
<keyword evidence="1" id="KW-0472">Membrane</keyword>
<reference evidence="3" key="1">
    <citation type="submission" date="2016-10" db="EMBL/GenBank/DDBJ databases">
        <authorList>
            <person name="Varghese N."/>
            <person name="Submissions S."/>
        </authorList>
    </citation>
    <scope>NUCLEOTIDE SEQUENCE [LARGE SCALE GENOMIC DNA]</scope>
    <source>
        <strain evidence="3">DSM 21789</strain>
    </source>
</reference>
<sequence length="230" mass="27272">MKILNSFIIIYIISGILYLLSTILNYNLLGYIAKPIFIGVLCVYYINRSKDNFNYEYFTVLILLFLSGMINLLEGKDNFKYVLFLNFCAYSFFGYILVKKIAVFKLEVMQKNNFSAFLLILIFFLCLIYISRFIVFDTSFEMYKFMYAYDFLLTAVGVCSTLLYLVDSSTKNTYLILAVLNIIICEICYGIYYYYYPFLFFRYTSVFCYIVSFYFLVNYFLNANEHKKVA</sequence>
<name>A0A1I0WKG5_9FLAO</name>
<evidence type="ECO:0000313" key="3">
    <source>
        <dbReference type="Proteomes" id="UP000199604"/>
    </source>
</evidence>
<feature type="transmembrane region" description="Helical" evidence="1">
    <location>
        <begin position="79"/>
        <end position="98"/>
    </location>
</feature>